<evidence type="ECO:0000256" key="1">
    <source>
        <dbReference type="ARBA" id="ARBA00023002"/>
    </source>
</evidence>
<accession>G3C9V3</accession>
<dbReference type="PANTHER" id="PTHR43205:SF80">
    <property type="entry name" value="2-ALKENAL REDUCTASE (NADP(+)-DEPENDENT)-LIKE"/>
    <property type="match status" value="1"/>
</dbReference>
<gene>
    <name evidence="3" type="primary">ppdbr</name>
</gene>
<proteinExistence type="evidence at transcript level"/>
<dbReference type="Pfam" id="PF00107">
    <property type="entry name" value="ADH_zinc_N"/>
    <property type="match status" value="1"/>
</dbReference>
<reference evidence="3" key="1">
    <citation type="submission" date="2011-07" db="EMBL/GenBank/DDBJ databases">
        <authorList>
            <person name="Canton F."/>
        </authorList>
    </citation>
    <scope>NUCLEOTIDE SEQUENCE</scope>
    <source>
        <tissue evidence="3">Differentiating xylem</tissue>
    </source>
</reference>
<dbReference type="FunFam" id="3.40.50.720:FF:000121">
    <property type="entry name" value="Prostaglandin reductase 2"/>
    <property type="match status" value="1"/>
</dbReference>
<protein>
    <submittedName>
        <fullName evidence="3">Phenylpropenal double-bond reductase</fullName>
    </submittedName>
</protein>
<dbReference type="CDD" id="cd08295">
    <property type="entry name" value="double_bond_reductase_like"/>
    <property type="match status" value="1"/>
</dbReference>
<dbReference type="Gene3D" id="3.40.50.720">
    <property type="entry name" value="NAD(P)-binding Rossmann-like Domain"/>
    <property type="match status" value="1"/>
</dbReference>
<organism evidence="3">
    <name type="scientific">Pinus pinaster</name>
    <name type="common">Maritime pine</name>
    <dbReference type="NCBI Taxonomy" id="71647"/>
    <lineage>
        <taxon>Eukaryota</taxon>
        <taxon>Viridiplantae</taxon>
        <taxon>Streptophyta</taxon>
        <taxon>Embryophyta</taxon>
        <taxon>Tracheophyta</taxon>
        <taxon>Spermatophyta</taxon>
        <taxon>Pinopsida</taxon>
        <taxon>Pinidae</taxon>
        <taxon>Conifers I</taxon>
        <taxon>Pinales</taxon>
        <taxon>Pinaceae</taxon>
        <taxon>Pinus</taxon>
        <taxon>Pinus subgen. Pinus</taxon>
    </lineage>
</organism>
<dbReference type="SMART" id="SM00829">
    <property type="entry name" value="PKS_ER"/>
    <property type="match status" value="1"/>
</dbReference>
<dbReference type="Pfam" id="PF16884">
    <property type="entry name" value="ADH_N_2"/>
    <property type="match status" value="1"/>
</dbReference>
<keyword evidence="1" id="KW-0560">Oxidoreductase</keyword>
<dbReference type="InterPro" id="IPR020843">
    <property type="entry name" value="ER"/>
</dbReference>
<dbReference type="InterPro" id="IPR041694">
    <property type="entry name" value="ADH_N_2"/>
</dbReference>
<dbReference type="AlphaFoldDB" id="G3C9V3"/>
<name>G3C9V3_PINPS</name>
<sequence length="351" mass="38655">MEQRVHNRELILVAYANEGPVTDSHLKIRETQLDLGSVGKDGSSGDVAVQNLWISVDPYLRHLMKESDDGLYLPSFRLNQAIRSILVGKVVASANPAFEVGDIVSGFYQVAEYAIVPGGDLRKIDTSVVKPSDYLGILGMPALTAWAGFTIVGEAKPGDEVFVSAAAGSVGMLVGQLAKIKGCRVVGSAGSDQKVKLLKEFGFDDAFNYKSETDLDAALSRYFPRGIDIYFDNVGGRMLEAVLNHINMKARIPVCGMISQYNQEWKQRFGVRNLLNLVGKCAKMEGFMSGQYHHRMGEFFEEMTGYIKQGKIKYKEDVKVGLDSFLEAFNYMFTGENIGKPVIYLGPPPPK</sequence>
<evidence type="ECO:0000259" key="2">
    <source>
        <dbReference type="SMART" id="SM00829"/>
    </source>
</evidence>
<dbReference type="InterPro" id="IPR045010">
    <property type="entry name" value="MDR_fam"/>
</dbReference>
<dbReference type="GO" id="GO:0032440">
    <property type="term" value="F:2-alkenal reductase [NAD(P)H] activity"/>
    <property type="evidence" value="ECO:0007669"/>
    <property type="project" value="TreeGrafter"/>
</dbReference>
<dbReference type="SUPFAM" id="SSF50129">
    <property type="entry name" value="GroES-like"/>
    <property type="match status" value="1"/>
</dbReference>
<evidence type="ECO:0000313" key="3">
    <source>
        <dbReference type="EMBL" id="CCC58383.1"/>
    </source>
</evidence>
<feature type="domain" description="Enoyl reductase (ER)" evidence="2">
    <location>
        <begin position="67"/>
        <end position="343"/>
    </location>
</feature>
<dbReference type="Gene3D" id="3.90.180.10">
    <property type="entry name" value="Medium-chain alcohol dehydrogenases, catalytic domain"/>
    <property type="match status" value="1"/>
</dbReference>
<dbReference type="SUPFAM" id="SSF51735">
    <property type="entry name" value="NAD(P)-binding Rossmann-fold domains"/>
    <property type="match status" value="1"/>
</dbReference>
<dbReference type="InterPro" id="IPR036291">
    <property type="entry name" value="NAD(P)-bd_dom_sf"/>
</dbReference>
<dbReference type="PANTHER" id="PTHR43205">
    <property type="entry name" value="PROSTAGLANDIN REDUCTASE"/>
    <property type="match status" value="1"/>
</dbReference>
<dbReference type="InterPro" id="IPR011032">
    <property type="entry name" value="GroES-like_sf"/>
</dbReference>
<reference evidence="3" key="2">
    <citation type="submission" date="2011-09" db="EMBL/GenBank/DDBJ databases">
        <title>Comparative transcriptome analysis of compression and opposite wood formation in maritime pine by suppression subtractive hybridization coupled with microarray.</title>
        <authorList>
            <person name="Pacheco-Villalobos D."/>
            <person name="Diaz-Moreno S.M."/>
            <person name="Canas R.A."/>
            <person name="Said E.-.S."/>
            <person name="Osuna D."/>
            <person name="Van Kerckhoven S.H.E."/>
            <person name="Bautista R."/>
            <person name="Claros M.G."/>
            <person name="Canovas F.M."/>
            <person name="Canton F.R."/>
        </authorList>
    </citation>
    <scope>NUCLEOTIDE SEQUENCE</scope>
    <source>
        <tissue evidence="3">Differentiating xylem</tissue>
    </source>
</reference>
<dbReference type="EMBL" id="HE575885">
    <property type="protein sequence ID" value="CCC58383.1"/>
    <property type="molecule type" value="mRNA"/>
</dbReference>
<dbReference type="InterPro" id="IPR013149">
    <property type="entry name" value="ADH-like_C"/>
</dbReference>